<dbReference type="AlphaFoldDB" id="A0A9J5YLQ0"/>
<name>A0A9J5YLQ0_SOLCO</name>
<keyword evidence="3" id="KW-1185">Reference proteome</keyword>
<protein>
    <submittedName>
        <fullName evidence="2">Uncharacterized protein</fullName>
    </submittedName>
</protein>
<organism evidence="2 3">
    <name type="scientific">Solanum commersonii</name>
    <name type="common">Commerson's wild potato</name>
    <name type="synonym">Commerson's nightshade</name>
    <dbReference type="NCBI Taxonomy" id="4109"/>
    <lineage>
        <taxon>Eukaryota</taxon>
        <taxon>Viridiplantae</taxon>
        <taxon>Streptophyta</taxon>
        <taxon>Embryophyta</taxon>
        <taxon>Tracheophyta</taxon>
        <taxon>Spermatophyta</taxon>
        <taxon>Magnoliopsida</taxon>
        <taxon>eudicotyledons</taxon>
        <taxon>Gunneridae</taxon>
        <taxon>Pentapetalae</taxon>
        <taxon>asterids</taxon>
        <taxon>lamiids</taxon>
        <taxon>Solanales</taxon>
        <taxon>Solanaceae</taxon>
        <taxon>Solanoideae</taxon>
        <taxon>Solaneae</taxon>
        <taxon>Solanum</taxon>
    </lineage>
</organism>
<gene>
    <name evidence="2" type="ORF">H5410_031240</name>
</gene>
<dbReference type="EMBL" id="JACXVP010000006">
    <property type="protein sequence ID" value="KAG5599870.1"/>
    <property type="molecule type" value="Genomic_DNA"/>
</dbReference>
<evidence type="ECO:0000256" key="1">
    <source>
        <dbReference type="SAM" id="MobiDB-lite"/>
    </source>
</evidence>
<feature type="compositionally biased region" description="Low complexity" evidence="1">
    <location>
        <begin position="75"/>
        <end position="96"/>
    </location>
</feature>
<reference evidence="2 3" key="1">
    <citation type="submission" date="2020-09" db="EMBL/GenBank/DDBJ databases">
        <title>De no assembly of potato wild relative species, Solanum commersonii.</title>
        <authorList>
            <person name="Cho K."/>
        </authorList>
    </citation>
    <scope>NUCLEOTIDE SEQUENCE [LARGE SCALE GENOMIC DNA]</scope>
    <source>
        <strain evidence="2">LZ3.2</strain>
        <tissue evidence="2">Leaf</tissue>
    </source>
</reference>
<dbReference type="OrthoDB" id="1751762at2759"/>
<sequence length="114" mass="13275">MRVASEIPPGRVAKIAISATSREQDGERLDRYIKVKEFREENKILMTNLKTISDPNVRDYLHREQQRILEKRNRQSQSQSQPQSQSQSQSQQFSESYPNFFPNSAKSGNDLPDY</sequence>
<feature type="region of interest" description="Disordered" evidence="1">
    <location>
        <begin position="69"/>
        <end position="114"/>
    </location>
</feature>
<accession>A0A9J5YLQ0</accession>
<proteinExistence type="predicted"/>
<evidence type="ECO:0000313" key="2">
    <source>
        <dbReference type="EMBL" id="KAG5599870.1"/>
    </source>
</evidence>
<evidence type="ECO:0000313" key="3">
    <source>
        <dbReference type="Proteomes" id="UP000824120"/>
    </source>
</evidence>
<comment type="caution">
    <text evidence="2">The sequence shown here is derived from an EMBL/GenBank/DDBJ whole genome shotgun (WGS) entry which is preliminary data.</text>
</comment>
<dbReference type="Proteomes" id="UP000824120">
    <property type="component" value="Chromosome 6"/>
</dbReference>